<sequence length="650" mass="71484">MAEPDRTVLFTRQLLWHGAAGEPPRKPPVVLLLGPVGSGKTHALHRIDADLGWGVVHSRFDFGDGDPSPADVLTRLAYGFSRSWRHRAKPRFLRFALALIAARADLGATDYRDDKATLRRLLEEFHRDRRPRWVDATVGLGVRLATATGTVPAPVADAFSAELPKLVRAVRPRLAQALRSLRDVEWFQGGDAYDALIDLNRLARGREADPERLTAWLLEAFLADVRENHRRMSGPERRSPCDCPDSRRKPHLHTWVALLDNVDHSGGLAFLRALTAARERHRGDHDPLLVVASSGSWHGEWDDELGRTWRPPWQPGTGAGRTVPACGQASYEHWAGEADARSSPYYPVLLEPLSVGGVAELLGRDVPRTHAEFAHRATGGLPGAVRQVARVLRGTEIVPGARDVLGAGGPGPWPSWLSELGLSTVDANELVAAAPFATAPWLVQPRAEGAVVRPRVGPILTELRASLWVRAGEGDQVTLHPWLAGNLTSALARSDEGAAGYRAQFAALQATAGTDDVRRAYCLLALGEFPAVVDLFEREFPRLPHLIWLDRLTLVVHAPDDQPLDTGYDELREQLVKADREHQPDRTPLRSELARLLAACWFATNPFAVRGSAQNRDIELALVNLSRASERADTAHLHTFADRAARGLWP</sequence>
<dbReference type="InterPro" id="IPR027417">
    <property type="entry name" value="P-loop_NTPase"/>
</dbReference>
<dbReference type="EMBL" id="FNUJ01000006">
    <property type="protein sequence ID" value="SEF33123.1"/>
    <property type="molecule type" value="Genomic_DNA"/>
</dbReference>
<dbReference type="AlphaFoldDB" id="A0A1H5R418"/>
<protein>
    <submittedName>
        <fullName evidence="1">Uncharacterized protein</fullName>
    </submittedName>
</protein>
<dbReference type="RefSeq" id="WP_086675152.1">
    <property type="nucleotide sequence ID" value="NZ_FNUJ01000006.1"/>
</dbReference>
<evidence type="ECO:0000313" key="1">
    <source>
        <dbReference type="EMBL" id="SEF33123.1"/>
    </source>
</evidence>
<organism evidence="1 2">
    <name type="scientific">Amycolatopsis pretoriensis</name>
    <dbReference type="NCBI Taxonomy" id="218821"/>
    <lineage>
        <taxon>Bacteria</taxon>
        <taxon>Bacillati</taxon>
        <taxon>Actinomycetota</taxon>
        <taxon>Actinomycetes</taxon>
        <taxon>Pseudonocardiales</taxon>
        <taxon>Pseudonocardiaceae</taxon>
        <taxon>Amycolatopsis</taxon>
    </lineage>
</organism>
<dbReference type="OrthoDB" id="3512096at2"/>
<gene>
    <name evidence="1" type="ORF">SAMN05421837_106609</name>
</gene>
<accession>A0A1H5R418</accession>
<dbReference type="STRING" id="218821.SAMN05421837_106609"/>
<dbReference type="SUPFAM" id="SSF52540">
    <property type="entry name" value="P-loop containing nucleoside triphosphate hydrolases"/>
    <property type="match status" value="1"/>
</dbReference>
<reference evidence="2" key="1">
    <citation type="submission" date="2016-10" db="EMBL/GenBank/DDBJ databases">
        <authorList>
            <person name="Varghese N."/>
            <person name="Submissions S."/>
        </authorList>
    </citation>
    <scope>NUCLEOTIDE SEQUENCE [LARGE SCALE GENOMIC DNA]</scope>
    <source>
        <strain evidence="2">DSM 44654</strain>
    </source>
</reference>
<dbReference type="Proteomes" id="UP000198878">
    <property type="component" value="Unassembled WGS sequence"/>
</dbReference>
<name>A0A1H5R418_9PSEU</name>
<evidence type="ECO:0000313" key="2">
    <source>
        <dbReference type="Proteomes" id="UP000198878"/>
    </source>
</evidence>
<keyword evidence="2" id="KW-1185">Reference proteome</keyword>
<proteinExistence type="predicted"/>